<sequence>MAKAAKKKVDAAGDSDLQESDQEGEEVERSPKRAMQCCSGPEVMKAAWRRMEDCRGKSKWEKLAADDKKRFQDESAS</sequence>
<evidence type="ECO:0000313" key="2">
    <source>
        <dbReference type="Proteomes" id="UP000887574"/>
    </source>
</evidence>
<dbReference type="AlphaFoldDB" id="A0A915D311"/>
<feature type="region of interest" description="Disordered" evidence="1">
    <location>
        <begin position="1"/>
        <end position="38"/>
    </location>
</feature>
<name>A0A915D311_9BILA</name>
<accession>A0A915D311</accession>
<evidence type="ECO:0000313" key="3">
    <source>
        <dbReference type="WBParaSite" id="jg1489"/>
    </source>
</evidence>
<feature type="compositionally biased region" description="Acidic residues" evidence="1">
    <location>
        <begin position="16"/>
        <end position="26"/>
    </location>
</feature>
<keyword evidence="2" id="KW-1185">Reference proteome</keyword>
<proteinExistence type="predicted"/>
<protein>
    <submittedName>
        <fullName evidence="3">Uncharacterized protein</fullName>
    </submittedName>
</protein>
<reference evidence="3" key="1">
    <citation type="submission" date="2022-11" db="UniProtKB">
        <authorList>
            <consortium name="WormBaseParasite"/>
        </authorList>
    </citation>
    <scope>IDENTIFICATION</scope>
</reference>
<organism evidence="2 3">
    <name type="scientific">Ditylenchus dipsaci</name>
    <dbReference type="NCBI Taxonomy" id="166011"/>
    <lineage>
        <taxon>Eukaryota</taxon>
        <taxon>Metazoa</taxon>
        <taxon>Ecdysozoa</taxon>
        <taxon>Nematoda</taxon>
        <taxon>Chromadorea</taxon>
        <taxon>Rhabditida</taxon>
        <taxon>Tylenchina</taxon>
        <taxon>Tylenchomorpha</taxon>
        <taxon>Sphaerularioidea</taxon>
        <taxon>Anguinidae</taxon>
        <taxon>Anguininae</taxon>
        <taxon>Ditylenchus</taxon>
    </lineage>
</organism>
<evidence type="ECO:0000256" key="1">
    <source>
        <dbReference type="SAM" id="MobiDB-lite"/>
    </source>
</evidence>
<dbReference type="Proteomes" id="UP000887574">
    <property type="component" value="Unplaced"/>
</dbReference>
<dbReference type="WBParaSite" id="jg1489">
    <property type="protein sequence ID" value="jg1489"/>
    <property type="gene ID" value="jg1489"/>
</dbReference>